<evidence type="ECO:0000256" key="2">
    <source>
        <dbReference type="ARBA" id="ARBA00022516"/>
    </source>
</evidence>
<evidence type="ECO:0000256" key="5">
    <source>
        <dbReference type="SAM" id="MobiDB-lite"/>
    </source>
</evidence>
<evidence type="ECO:0000313" key="8">
    <source>
        <dbReference type="EMBL" id="EEE58391.1"/>
    </source>
</evidence>
<name>B9FBI9_ORYSJ</name>
<feature type="region of interest" description="Disordered" evidence="5">
    <location>
        <begin position="373"/>
        <end position="394"/>
    </location>
</feature>
<dbReference type="InterPro" id="IPR036291">
    <property type="entry name" value="NAD(P)-bd_dom_sf"/>
</dbReference>
<evidence type="ECO:0000256" key="1">
    <source>
        <dbReference type="ARBA" id="ARBA00005928"/>
    </source>
</evidence>
<gene>
    <name evidence="8" type="ORF">OsJ_09553</name>
</gene>
<evidence type="ECO:0000259" key="6">
    <source>
        <dbReference type="Pfam" id="PF03015"/>
    </source>
</evidence>
<comment type="function">
    <text evidence="4">Catalyzes the reduction of fatty acyl-CoA to fatty alcohols.</text>
</comment>
<protein>
    <recommendedName>
        <fullName evidence="4">Fatty acyl-CoA reductase</fullName>
        <ecNumber evidence="4">1.2.1.84</ecNumber>
    </recommendedName>
</protein>
<dbReference type="SUPFAM" id="SSF51735">
    <property type="entry name" value="NAD(P)-binding Rossmann-fold domains"/>
    <property type="match status" value="1"/>
</dbReference>
<dbReference type="CDD" id="cd09071">
    <property type="entry name" value="FAR_C"/>
    <property type="match status" value="1"/>
</dbReference>
<dbReference type="InterPro" id="IPR013120">
    <property type="entry name" value="FAR_NAD-bd"/>
</dbReference>
<comment type="catalytic activity">
    <reaction evidence="4">
        <text>a long-chain fatty acyl-CoA + 2 NADPH + 2 H(+) = a long-chain primary fatty alcohol + 2 NADP(+) + CoA</text>
        <dbReference type="Rhea" id="RHEA:52716"/>
        <dbReference type="ChEBI" id="CHEBI:15378"/>
        <dbReference type="ChEBI" id="CHEBI:57287"/>
        <dbReference type="ChEBI" id="CHEBI:57783"/>
        <dbReference type="ChEBI" id="CHEBI:58349"/>
        <dbReference type="ChEBI" id="CHEBI:77396"/>
        <dbReference type="ChEBI" id="CHEBI:83139"/>
        <dbReference type="EC" id="1.2.1.84"/>
    </reaction>
</comment>
<dbReference type="EMBL" id="CM000140">
    <property type="protein sequence ID" value="EEE58391.1"/>
    <property type="molecule type" value="Genomic_DNA"/>
</dbReference>
<reference evidence="8" key="1">
    <citation type="journal article" date="2005" name="PLoS Biol.">
        <title>The genomes of Oryza sativa: a history of duplications.</title>
        <authorList>
            <person name="Yu J."/>
            <person name="Wang J."/>
            <person name="Lin W."/>
            <person name="Li S."/>
            <person name="Li H."/>
            <person name="Zhou J."/>
            <person name="Ni P."/>
            <person name="Dong W."/>
            <person name="Hu S."/>
            <person name="Zeng C."/>
            <person name="Zhang J."/>
            <person name="Zhang Y."/>
            <person name="Li R."/>
            <person name="Xu Z."/>
            <person name="Li S."/>
            <person name="Li X."/>
            <person name="Zheng H."/>
            <person name="Cong L."/>
            <person name="Lin L."/>
            <person name="Yin J."/>
            <person name="Geng J."/>
            <person name="Li G."/>
            <person name="Shi J."/>
            <person name="Liu J."/>
            <person name="Lv H."/>
            <person name="Li J."/>
            <person name="Wang J."/>
            <person name="Deng Y."/>
            <person name="Ran L."/>
            <person name="Shi X."/>
            <person name="Wang X."/>
            <person name="Wu Q."/>
            <person name="Li C."/>
            <person name="Ren X."/>
            <person name="Wang J."/>
            <person name="Wang X."/>
            <person name="Li D."/>
            <person name="Liu D."/>
            <person name="Zhang X."/>
            <person name="Ji Z."/>
            <person name="Zhao W."/>
            <person name="Sun Y."/>
            <person name="Zhang Z."/>
            <person name="Bao J."/>
            <person name="Han Y."/>
            <person name="Dong L."/>
            <person name="Ji J."/>
            <person name="Chen P."/>
            <person name="Wu S."/>
            <person name="Liu J."/>
            <person name="Xiao Y."/>
            <person name="Bu D."/>
            <person name="Tan J."/>
            <person name="Yang L."/>
            <person name="Ye C."/>
            <person name="Zhang J."/>
            <person name="Xu J."/>
            <person name="Zhou Y."/>
            <person name="Yu Y."/>
            <person name="Zhang B."/>
            <person name="Zhuang S."/>
            <person name="Wei H."/>
            <person name="Liu B."/>
            <person name="Lei M."/>
            <person name="Yu H."/>
            <person name="Li Y."/>
            <person name="Xu H."/>
            <person name="Wei S."/>
            <person name="He X."/>
            <person name="Fang L."/>
            <person name="Zhang Z."/>
            <person name="Zhang Y."/>
            <person name="Huang X."/>
            <person name="Su Z."/>
            <person name="Tong W."/>
            <person name="Li J."/>
            <person name="Tong Z."/>
            <person name="Li S."/>
            <person name="Ye J."/>
            <person name="Wang L."/>
            <person name="Fang L."/>
            <person name="Lei T."/>
            <person name="Chen C."/>
            <person name="Chen H."/>
            <person name="Xu Z."/>
            <person name="Li H."/>
            <person name="Huang H."/>
            <person name="Zhang F."/>
            <person name="Xu H."/>
            <person name="Li N."/>
            <person name="Zhao C."/>
            <person name="Li S."/>
            <person name="Dong L."/>
            <person name="Huang Y."/>
            <person name="Li L."/>
            <person name="Xi Y."/>
            <person name="Qi Q."/>
            <person name="Li W."/>
            <person name="Zhang B."/>
            <person name="Hu W."/>
            <person name="Zhang Y."/>
            <person name="Tian X."/>
            <person name="Jiao Y."/>
            <person name="Liang X."/>
            <person name="Jin J."/>
            <person name="Gao L."/>
            <person name="Zheng W."/>
            <person name="Hao B."/>
            <person name="Liu S."/>
            <person name="Wang W."/>
            <person name="Yuan L."/>
            <person name="Cao M."/>
            <person name="McDermott J."/>
            <person name="Samudrala R."/>
            <person name="Wang J."/>
            <person name="Wong G.K."/>
            <person name="Yang H."/>
        </authorList>
    </citation>
    <scope>NUCLEOTIDE SEQUENCE [LARGE SCALE GENOMIC DNA]</scope>
</reference>
<dbReference type="Gene3D" id="3.40.50.720">
    <property type="entry name" value="NAD(P)-binding Rossmann-like Domain"/>
    <property type="match status" value="2"/>
</dbReference>
<feature type="domain" description="Thioester reductase (TE)" evidence="7">
    <location>
        <begin position="151"/>
        <end position="246"/>
    </location>
</feature>
<feature type="domain" description="Fatty acyl-CoA reductase C-terminal" evidence="6">
    <location>
        <begin position="321"/>
        <end position="370"/>
    </location>
</feature>
<keyword evidence="4" id="KW-0521">NADP</keyword>
<dbReference type="GO" id="GO:0102965">
    <property type="term" value="F:alcohol-forming long-chain fatty acyl-CoA reductase activity"/>
    <property type="evidence" value="ECO:0007669"/>
    <property type="project" value="UniProtKB-EC"/>
</dbReference>
<dbReference type="PANTHER" id="PTHR11011">
    <property type="entry name" value="MALE STERILITY PROTEIN 2-RELATED"/>
    <property type="match status" value="1"/>
</dbReference>
<sequence length="394" mass="41135">MGMSSCVNLSRVAAAAAGRRPGFAGELGGRRGHGRSVLPVVAALPVRRKGSGCGVACCVSSSSSSSVHGKNSAAAAEGHAGGIGIAEFLGGKNFLITGGTGFLAKVLIEKILRTNPDVGKIYVLIKAKDGDAALKRLHNEVLLAIIVRSISEKHLAKLHGWQDTYVFTKAMGEMVINSMRGDIPVVTIRPSVIESTWRDPFPGWMEGNRMMDPVVLYYGKGQLSGFLADPEGVLDVVPADMVVNATLASMAKHGRGGAAAAAAAAEGMHVYHVASSTVNPLAFGDLSRFLFQHFTGSPYSDAAGRPIHMLMSSIAGHGGGGRFDNGNTEALIGEMSEEEKARFHFDVRSIEWTDYITNVHIPGLRKHVMKGRGVGGGSGASSSSNASLLAGASV</sequence>
<dbReference type="PANTHER" id="PTHR11011:SF45">
    <property type="entry name" value="FATTY ACYL-COA REDUCTASE CG8306-RELATED"/>
    <property type="match status" value="1"/>
</dbReference>
<feature type="compositionally biased region" description="Low complexity" evidence="5">
    <location>
        <begin position="380"/>
        <end position="394"/>
    </location>
</feature>
<keyword evidence="3 4" id="KW-0443">Lipid metabolism</keyword>
<evidence type="ECO:0000256" key="3">
    <source>
        <dbReference type="ARBA" id="ARBA00023098"/>
    </source>
</evidence>
<dbReference type="Pfam" id="PF07993">
    <property type="entry name" value="NAD_binding_4"/>
    <property type="match status" value="1"/>
</dbReference>
<dbReference type="EC" id="1.2.1.84" evidence="4"/>
<evidence type="ECO:0000259" key="7">
    <source>
        <dbReference type="Pfam" id="PF07993"/>
    </source>
</evidence>
<accession>B9FBI9</accession>
<dbReference type="Pfam" id="PF03015">
    <property type="entry name" value="Sterile"/>
    <property type="match status" value="1"/>
</dbReference>
<comment type="similarity">
    <text evidence="1 4">Belongs to the fatty acyl-CoA reductase family.</text>
</comment>
<evidence type="ECO:0000256" key="4">
    <source>
        <dbReference type="RuleBase" id="RU363097"/>
    </source>
</evidence>
<proteinExistence type="inferred from homology"/>
<dbReference type="InterPro" id="IPR026055">
    <property type="entry name" value="FAR"/>
</dbReference>
<keyword evidence="4" id="KW-0560">Oxidoreductase</keyword>
<keyword evidence="2 4" id="KW-0444">Lipid biosynthesis</keyword>
<dbReference type="GO" id="GO:0006629">
    <property type="term" value="P:lipid metabolic process"/>
    <property type="evidence" value="ECO:0007669"/>
    <property type="project" value="UniProtKB-KW"/>
</dbReference>
<dbReference type="InterPro" id="IPR033640">
    <property type="entry name" value="FAR_C"/>
</dbReference>
<reference evidence="8" key="2">
    <citation type="submission" date="2008-12" db="EMBL/GenBank/DDBJ databases">
        <title>Improved gene annotation of the rice (Oryza sativa) genomes.</title>
        <authorList>
            <person name="Wang J."/>
            <person name="Li R."/>
            <person name="Fan W."/>
            <person name="Huang Q."/>
            <person name="Zhang J."/>
            <person name="Zhou Y."/>
            <person name="Hu Y."/>
            <person name="Zi S."/>
            <person name="Li J."/>
            <person name="Ni P."/>
            <person name="Zheng H."/>
            <person name="Zhang Y."/>
            <person name="Zhao M."/>
            <person name="Hao Q."/>
            <person name="McDermott J."/>
            <person name="Samudrala R."/>
            <person name="Kristiansen K."/>
            <person name="Wong G.K.-S."/>
        </authorList>
    </citation>
    <scope>NUCLEOTIDE SEQUENCE</scope>
</reference>
<dbReference type="AlphaFoldDB" id="B9FBI9"/>
<dbReference type="GO" id="GO:0080019">
    <property type="term" value="F:alcohol-forming very long-chain fatty acyl-CoA reductase activity"/>
    <property type="evidence" value="ECO:0007669"/>
    <property type="project" value="InterPro"/>
</dbReference>
<dbReference type="Proteomes" id="UP000007752">
    <property type="component" value="Chromosome 3"/>
</dbReference>
<organism evidence="8">
    <name type="scientific">Oryza sativa subsp. japonica</name>
    <name type="common">Rice</name>
    <dbReference type="NCBI Taxonomy" id="39947"/>
    <lineage>
        <taxon>Eukaryota</taxon>
        <taxon>Viridiplantae</taxon>
        <taxon>Streptophyta</taxon>
        <taxon>Embryophyta</taxon>
        <taxon>Tracheophyta</taxon>
        <taxon>Spermatophyta</taxon>
        <taxon>Magnoliopsida</taxon>
        <taxon>Liliopsida</taxon>
        <taxon>Poales</taxon>
        <taxon>Poaceae</taxon>
        <taxon>BOP clade</taxon>
        <taxon>Oryzoideae</taxon>
        <taxon>Oryzeae</taxon>
        <taxon>Oryzinae</taxon>
        <taxon>Oryza</taxon>
        <taxon>Oryza sativa</taxon>
    </lineage>
</organism>